<dbReference type="InterPro" id="IPR043127">
    <property type="entry name" value="Sec-1-like_dom3a"/>
</dbReference>
<dbReference type="EMBL" id="CP119935">
    <property type="protein sequence ID" value="WFD02733.1"/>
    <property type="molecule type" value="Genomic_DNA"/>
</dbReference>
<accession>A0AAF0IT01</accession>
<dbReference type="InterPro" id="IPR027482">
    <property type="entry name" value="Sec1-like_dom2"/>
</dbReference>
<dbReference type="InterPro" id="IPR043154">
    <property type="entry name" value="Sec-1-like_dom1"/>
</dbReference>
<dbReference type="Pfam" id="PF00995">
    <property type="entry name" value="Sec1"/>
    <property type="match status" value="1"/>
</dbReference>
<dbReference type="Gene3D" id="3.40.50.2060">
    <property type="match status" value="1"/>
</dbReference>
<dbReference type="Gene3D" id="3.40.50.1910">
    <property type="match status" value="2"/>
</dbReference>
<sequence>MDGDGAWDGVDVAPLVRLAQDGFVQALDSVPGAKTLLIDPTLAGPLGLLADVGALRQHGVEKMFWLEPARPGEASVLTAPTQQLLYLCRPETRWMRTIAAHFQADSTVHGENRQYAYAIAFVPHRTEPCLKFLREHSLLRSIAILDFGLEFNVLSPDLLSLEESGDFARTFLDHDHTTLFRSAQALMTIQSTYGLFPRIVGKGDMANRLCDLLVRQRREHFASDPGNAALQALSPQVDALIVLDRTVDVVTPLSTQLTYEGLIDEVLGVSNGFVEVDASWVGAAAPAAQGRSAAPVSAAKRKVRLDGADDPLFQDIKDNNFAVVGEKLHMVAKRISQDYQGRHDANTVEEIRAFVGRLGNLQSEHASLRLHTYMVEHLLATTRSERFRRILEIQQNLVAGFQLSQQLTAIEELVYLQVPALTVLRLACLACVVGATVRPKWLDAFKTSVVQAYGYEYLELLLALEQLQLLSVTQARPKGVRTSRFGDLHKPLRLIDDEVDESAPSDISYVFSGYAPLSIRLVQTISQHDRVLLARKKAQNERPAAARIAGWRGVDEAVVHWPGASFDFVQEAEERATSDDAVKTTVVFFVGGVTYAEIAALRLMSAQQRNRRFLIATTSVVNGNSLLAQLSHSDVL</sequence>
<dbReference type="Gene3D" id="3.90.830.10">
    <property type="entry name" value="Syntaxin Binding Protein 1, Chain A, domain 2"/>
    <property type="match status" value="1"/>
</dbReference>
<proteinExistence type="inferred from homology"/>
<evidence type="ECO:0000313" key="2">
    <source>
        <dbReference type="EMBL" id="WFD02733.1"/>
    </source>
</evidence>
<evidence type="ECO:0000313" key="3">
    <source>
        <dbReference type="Proteomes" id="UP001214603"/>
    </source>
</evidence>
<dbReference type="InterPro" id="IPR036045">
    <property type="entry name" value="Sec1-like_sf"/>
</dbReference>
<dbReference type="InterPro" id="IPR043155">
    <property type="entry name" value="VPS33_dom3b"/>
</dbReference>
<dbReference type="AlphaFoldDB" id="A0AAF0IT01"/>
<name>A0AAF0IT01_9BASI</name>
<gene>
    <name evidence="2" type="primary">VPS33</name>
    <name evidence="2" type="ORF">MOBT1_001417</name>
</gene>
<dbReference type="InterPro" id="IPR001619">
    <property type="entry name" value="Sec1-like"/>
</dbReference>
<keyword evidence="3" id="KW-1185">Reference proteome</keyword>
<protein>
    <submittedName>
        <fullName evidence="2">Vacuolar protein-sorting-associated protein 33</fullName>
    </submittedName>
</protein>
<dbReference type="PANTHER" id="PTHR11679">
    <property type="entry name" value="VESICLE PROTEIN SORTING-ASSOCIATED"/>
    <property type="match status" value="1"/>
</dbReference>
<dbReference type="GO" id="GO:0016192">
    <property type="term" value="P:vesicle-mediated transport"/>
    <property type="evidence" value="ECO:0007669"/>
    <property type="project" value="InterPro"/>
</dbReference>
<dbReference type="Gene3D" id="1.25.40.850">
    <property type="match status" value="1"/>
</dbReference>
<dbReference type="Proteomes" id="UP001214603">
    <property type="component" value="Chromosome 2"/>
</dbReference>
<organism evidence="2 3">
    <name type="scientific">Malassezia obtusa</name>
    <dbReference type="NCBI Taxonomy" id="76774"/>
    <lineage>
        <taxon>Eukaryota</taxon>
        <taxon>Fungi</taxon>
        <taxon>Dikarya</taxon>
        <taxon>Basidiomycota</taxon>
        <taxon>Ustilaginomycotina</taxon>
        <taxon>Malasseziomycetes</taxon>
        <taxon>Malasseziales</taxon>
        <taxon>Malasseziaceae</taxon>
        <taxon>Malassezia</taxon>
    </lineage>
</organism>
<evidence type="ECO:0000256" key="1">
    <source>
        <dbReference type="ARBA" id="ARBA00009884"/>
    </source>
</evidence>
<dbReference type="PIRSF" id="PIRSF005715">
    <property type="entry name" value="VPS45_Sec1"/>
    <property type="match status" value="1"/>
</dbReference>
<dbReference type="SUPFAM" id="SSF56815">
    <property type="entry name" value="Sec1/munc18-like (SM) proteins"/>
    <property type="match status" value="1"/>
</dbReference>
<comment type="similarity">
    <text evidence="1">Belongs to the STXBP/unc-18/SEC1 family.</text>
</comment>
<reference evidence="2" key="1">
    <citation type="submission" date="2023-03" db="EMBL/GenBank/DDBJ databases">
        <title>Mating type loci evolution in Malassezia.</title>
        <authorList>
            <person name="Coelho M.A."/>
        </authorList>
    </citation>
    <scope>NUCLEOTIDE SEQUENCE</scope>
    <source>
        <strain evidence="2">CBS 7876</strain>
    </source>
</reference>